<dbReference type="InterPro" id="IPR001444">
    <property type="entry name" value="Flag_bb_rod_N"/>
</dbReference>
<reference evidence="6 7" key="1">
    <citation type="submission" date="2014-01" db="EMBL/GenBank/DDBJ databases">
        <title>Plasmidome dynamics in the species complex Clostridium novyi sensu lato converts strains of independent lineages into distinctly different pathogens.</title>
        <authorList>
            <person name="Skarin H."/>
            <person name="Segerman B."/>
        </authorList>
    </citation>
    <scope>NUCLEOTIDE SEQUENCE [LARGE SCALE GENOMIC DNA]</scope>
    <source>
        <strain evidence="6 7">DC5</strain>
    </source>
</reference>
<accession>A0A0A0INW7</accession>
<dbReference type="RefSeq" id="WP_039256873.1">
    <property type="nucleotide sequence ID" value="NZ_JDRY01000001.1"/>
</dbReference>
<feature type="domain" description="Flagellar basal-body/hook protein C-terminal" evidence="4">
    <location>
        <begin position="215"/>
        <end position="259"/>
    </location>
</feature>
<evidence type="ECO:0000259" key="4">
    <source>
        <dbReference type="Pfam" id="PF06429"/>
    </source>
</evidence>
<dbReference type="Pfam" id="PF00460">
    <property type="entry name" value="Flg_bb_rod"/>
    <property type="match status" value="1"/>
</dbReference>
<evidence type="ECO:0000259" key="5">
    <source>
        <dbReference type="Pfam" id="PF22692"/>
    </source>
</evidence>
<dbReference type="NCBIfam" id="TIGR03506">
    <property type="entry name" value="FlgEFG_subfam"/>
    <property type="match status" value="1"/>
</dbReference>
<organism evidence="6 7">
    <name type="scientific">Clostridium botulinum C/D str. DC5</name>
    <dbReference type="NCBI Taxonomy" id="1443128"/>
    <lineage>
        <taxon>Bacteria</taxon>
        <taxon>Bacillati</taxon>
        <taxon>Bacillota</taxon>
        <taxon>Clostridia</taxon>
        <taxon>Eubacteriales</taxon>
        <taxon>Clostridiaceae</taxon>
        <taxon>Clostridium</taxon>
    </lineage>
</organism>
<dbReference type="InterPro" id="IPR010930">
    <property type="entry name" value="Flg_bb/hook_C_dom"/>
</dbReference>
<keyword evidence="6" id="KW-0969">Cilium</keyword>
<evidence type="ECO:0000313" key="6">
    <source>
        <dbReference type="EMBL" id="KGN01877.1"/>
    </source>
</evidence>
<dbReference type="SUPFAM" id="SSF117143">
    <property type="entry name" value="Flagellar hook protein flgE"/>
    <property type="match status" value="1"/>
</dbReference>
<keyword evidence="6" id="KW-0282">Flagellum</keyword>
<dbReference type="InterPro" id="IPR037925">
    <property type="entry name" value="FlgE/F/G-like"/>
</dbReference>
<gene>
    <name evidence="6" type="ORF">Z955_00315</name>
</gene>
<dbReference type="EMBL" id="JDRY01000001">
    <property type="protein sequence ID" value="KGN01877.1"/>
    <property type="molecule type" value="Genomic_DNA"/>
</dbReference>
<comment type="similarity">
    <text evidence="1 2">Belongs to the flagella basal body rod proteins family.</text>
</comment>
<feature type="domain" description="Flagellar hook protein FlgE/F/G-like D1" evidence="5">
    <location>
        <begin position="94"/>
        <end position="164"/>
    </location>
</feature>
<dbReference type="InterPro" id="IPR053967">
    <property type="entry name" value="LlgE_F_G-like_D1"/>
</dbReference>
<dbReference type="PANTHER" id="PTHR30435:SF19">
    <property type="entry name" value="FLAGELLAR BASAL-BODY ROD PROTEIN FLGG"/>
    <property type="match status" value="1"/>
</dbReference>
<dbReference type="GO" id="GO:0071978">
    <property type="term" value="P:bacterial-type flagellum-dependent swarming motility"/>
    <property type="evidence" value="ECO:0007669"/>
    <property type="project" value="TreeGrafter"/>
</dbReference>
<comment type="subcellular location">
    <subcellularLocation>
        <location evidence="2">Bacterial flagellum basal body</location>
    </subcellularLocation>
</comment>
<evidence type="ECO:0000313" key="7">
    <source>
        <dbReference type="Proteomes" id="UP000030014"/>
    </source>
</evidence>
<keyword evidence="6" id="KW-0966">Cell projection</keyword>
<keyword evidence="2" id="KW-0975">Bacterial flagellum</keyword>
<name>A0A0A0INW7_CLOBO</name>
<dbReference type="AlphaFoldDB" id="A0A0A0INW7"/>
<dbReference type="Proteomes" id="UP000030014">
    <property type="component" value="Unassembled WGS sequence"/>
</dbReference>
<proteinExistence type="inferred from homology"/>
<dbReference type="GO" id="GO:0009425">
    <property type="term" value="C:bacterial-type flagellum basal body"/>
    <property type="evidence" value="ECO:0007669"/>
    <property type="project" value="UniProtKB-SubCell"/>
</dbReference>
<dbReference type="Pfam" id="PF22692">
    <property type="entry name" value="LlgE_F_G_D1"/>
    <property type="match status" value="1"/>
</dbReference>
<dbReference type="InterPro" id="IPR020013">
    <property type="entry name" value="Flagellar_FlgE/F/G"/>
</dbReference>
<dbReference type="PANTHER" id="PTHR30435">
    <property type="entry name" value="FLAGELLAR PROTEIN"/>
    <property type="match status" value="1"/>
</dbReference>
<evidence type="ECO:0000259" key="3">
    <source>
        <dbReference type="Pfam" id="PF00460"/>
    </source>
</evidence>
<evidence type="ECO:0000256" key="2">
    <source>
        <dbReference type="RuleBase" id="RU362116"/>
    </source>
</evidence>
<dbReference type="Pfam" id="PF06429">
    <property type="entry name" value="Flg_bbr_C"/>
    <property type="match status" value="1"/>
</dbReference>
<comment type="caution">
    <text evidence="6">The sequence shown here is derived from an EMBL/GenBank/DDBJ whole genome shotgun (WGS) entry which is preliminary data.</text>
</comment>
<protein>
    <submittedName>
        <fullName evidence="6">Flagellar basal body rod protein FlgG</fullName>
    </submittedName>
</protein>
<feature type="domain" description="Flagellar basal body rod protein N-terminal" evidence="3">
    <location>
        <begin position="8"/>
        <end position="35"/>
    </location>
</feature>
<sequence length="262" mass="28816">MLRSIWNSRSGMAAEMDKLDAISNNMANSTTVGYKRVDLKFNDLMQENLDRLGYPVSKGQGKRQVTGSGVKSTELERDNAQGNLLQTNNNTDLAIDGKGYFKVVDGTGRTFYTRGGSFNIDPSGTVVDKNGNKLVILNANGTDVNRTGAGFTKDSFKVSEDGYIWSDKHRGLRIPIYDTIGDNSMKSIGENLYVPLTQGNGRNDVIESKDFSLLQGFTEQSNVDLGKEMADLIITQRAFQLNSSALKTADEMWGMANNLRGR</sequence>
<evidence type="ECO:0000256" key="1">
    <source>
        <dbReference type="ARBA" id="ARBA00009677"/>
    </source>
</evidence>